<protein>
    <submittedName>
        <fullName evidence="2">Uncharacterized protein</fullName>
    </submittedName>
</protein>
<comment type="caution">
    <text evidence="2">The sequence shown here is derived from an EMBL/GenBank/DDBJ whole genome shotgun (WGS) entry which is preliminary data.</text>
</comment>
<accession>A0A0C2DD85</accession>
<evidence type="ECO:0000313" key="3">
    <source>
        <dbReference type="Proteomes" id="UP000031599"/>
    </source>
</evidence>
<feature type="compositionally biased region" description="Basic and acidic residues" evidence="1">
    <location>
        <begin position="36"/>
        <end position="49"/>
    </location>
</feature>
<sequence length="66" mass="7239">MLDTNVGHERENIMKTIKELRISDLQQVRGAAELGGGREEYTRNCEDGSCKSSEIGKQASQAALSK</sequence>
<evidence type="ECO:0000313" key="2">
    <source>
        <dbReference type="EMBL" id="KIG19395.1"/>
    </source>
</evidence>
<organism evidence="2 3">
    <name type="scientific">Enhygromyxa salina</name>
    <dbReference type="NCBI Taxonomy" id="215803"/>
    <lineage>
        <taxon>Bacteria</taxon>
        <taxon>Pseudomonadati</taxon>
        <taxon>Myxococcota</taxon>
        <taxon>Polyangia</taxon>
        <taxon>Nannocystales</taxon>
        <taxon>Nannocystaceae</taxon>
        <taxon>Enhygromyxa</taxon>
    </lineage>
</organism>
<name>A0A0C2DD85_9BACT</name>
<dbReference type="Proteomes" id="UP000031599">
    <property type="component" value="Unassembled WGS sequence"/>
</dbReference>
<dbReference type="EMBL" id="JMCC02000002">
    <property type="protein sequence ID" value="KIG19395.1"/>
    <property type="molecule type" value="Genomic_DNA"/>
</dbReference>
<dbReference type="AlphaFoldDB" id="A0A0C2DD85"/>
<evidence type="ECO:0000256" key="1">
    <source>
        <dbReference type="SAM" id="MobiDB-lite"/>
    </source>
</evidence>
<feature type="region of interest" description="Disordered" evidence="1">
    <location>
        <begin position="33"/>
        <end position="66"/>
    </location>
</feature>
<gene>
    <name evidence="2" type="ORF">DB30_02676</name>
</gene>
<reference evidence="2 3" key="1">
    <citation type="submission" date="2014-12" db="EMBL/GenBank/DDBJ databases">
        <title>Genome assembly of Enhygromyxa salina DSM 15201.</title>
        <authorList>
            <person name="Sharma G."/>
            <person name="Subramanian S."/>
        </authorList>
    </citation>
    <scope>NUCLEOTIDE SEQUENCE [LARGE SCALE GENOMIC DNA]</scope>
    <source>
        <strain evidence="2 3">DSM 15201</strain>
    </source>
</reference>
<proteinExistence type="predicted"/>